<protein>
    <submittedName>
        <fullName evidence="2">Uncharacterized protein</fullName>
    </submittedName>
</protein>
<name>A0A0F9J857_9ZZZZ</name>
<evidence type="ECO:0000256" key="1">
    <source>
        <dbReference type="SAM" id="MobiDB-lite"/>
    </source>
</evidence>
<feature type="region of interest" description="Disordered" evidence="1">
    <location>
        <begin position="1"/>
        <end position="46"/>
    </location>
</feature>
<organism evidence="2">
    <name type="scientific">marine sediment metagenome</name>
    <dbReference type="NCBI Taxonomy" id="412755"/>
    <lineage>
        <taxon>unclassified sequences</taxon>
        <taxon>metagenomes</taxon>
        <taxon>ecological metagenomes</taxon>
    </lineage>
</organism>
<sequence length="46" mass="5839">MAEDKNIRRRHKELWKDRQAKRSRVQRKIDRRAAKQRKRARHETDE</sequence>
<accession>A0A0F9J857</accession>
<evidence type="ECO:0000313" key="2">
    <source>
        <dbReference type="EMBL" id="KKM65989.1"/>
    </source>
</evidence>
<proteinExistence type="predicted"/>
<comment type="caution">
    <text evidence="2">The sequence shown here is derived from an EMBL/GenBank/DDBJ whole genome shotgun (WGS) entry which is preliminary data.</text>
</comment>
<feature type="compositionally biased region" description="Basic residues" evidence="1">
    <location>
        <begin position="34"/>
        <end position="46"/>
    </location>
</feature>
<reference evidence="2" key="1">
    <citation type="journal article" date="2015" name="Nature">
        <title>Complex archaea that bridge the gap between prokaryotes and eukaryotes.</title>
        <authorList>
            <person name="Spang A."/>
            <person name="Saw J.H."/>
            <person name="Jorgensen S.L."/>
            <person name="Zaremba-Niedzwiedzka K."/>
            <person name="Martijn J."/>
            <person name="Lind A.E."/>
            <person name="van Eijk R."/>
            <person name="Schleper C."/>
            <person name="Guy L."/>
            <person name="Ettema T.J."/>
        </authorList>
    </citation>
    <scope>NUCLEOTIDE SEQUENCE</scope>
</reference>
<gene>
    <name evidence="2" type="ORF">LCGC14_1485810</name>
</gene>
<dbReference type="AlphaFoldDB" id="A0A0F9J857"/>
<dbReference type="EMBL" id="LAZR01010623">
    <property type="protein sequence ID" value="KKM65989.1"/>
    <property type="molecule type" value="Genomic_DNA"/>
</dbReference>